<dbReference type="SUPFAM" id="SSF88713">
    <property type="entry name" value="Glycoside hydrolase/deacetylase"/>
    <property type="match status" value="1"/>
</dbReference>
<dbReference type="Pfam" id="PF03746">
    <property type="entry name" value="LamB_YcsF"/>
    <property type="match status" value="1"/>
</dbReference>
<evidence type="ECO:0000313" key="2">
    <source>
        <dbReference type="Proteomes" id="UP000474296"/>
    </source>
</evidence>
<dbReference type="GO" id="GO:0005975">
    <property type="term" value="P:carbohydrate metabolic process"/>
    <property type="evidence" value="ECO:0007669"/>
    <property type="project" value="InterPro"/>
</dbReference>
<keyword evidence="1" id="KW-0378">Hydrolase</keyword>
<dbReference type="EMBL" id="JAABOQ010000002">
    <property type="protein sequence ID" value="NER16377.1"/>
    <property type="molecule type" value="Genomic_DNA"/>
</dbReference>
<dbReference type="NCBIfam" id="NF003814">
    <property type="entry name" value="PRK05406.1-3"/>
    <property type="match status" value="1"/>
</dbReference>
<dbReference type="PANTHER" id="PTHR30292:SF0">
    <property type="entry name" value="5-OXOPROLINASE SUBUNIT A"/>
    <property type="match status" value="1"/>
</dbReference>
<keyword evidence="2" id="KW-1185">Reference proteome</keyword>
<dbReference type="PANTHER" id="PTHR30292">
    <property type="entry name" value="UNCHARACTERIZED PROTEIN YBGL-RELATED"/>
    <property type="match status" value="1"/>
</dbReference>
<sequence length="244" mass="26673">MKTVIDINCDLEEGFPYDEELMKLISSCNIACGGHYGTKDSIVKTIKLAQKYGVKIGAHPAYPDKANFGRTVLDIDNHSLQSSIEDQLQLFKNVADDLNESIHHIKPHGALYNVCAKNKEIANSVLKAIVSVYHTIPIYAPYKSVIADLAKGFGIPVIYEAFADRNYNDDLSLVARSQNNALIHDPIIASNHVLNMIGGKLLSVTGNEHKIQAETFCVHGDNPAALKLVDGLVKSLTEKGFTIA</sequence>
<proteinExistence type="predicted"/>
<gene>
    <name evidence="1" type="primary">pxpA</name>
    <name evidence="1" type="ORF">GWK10_04105</name>
</gene>
<dbReference type="CDD" id="cd10801">
    <property type="entry name" value="LamB_YcsF_like_1"/>
    <property type="match status" value="1"/>
</dbReference>
<dbReference type="InterPro" id="IPR011330">
    <property type="entry name" value="Glyco_hydro/deAcase_b/a-brl"/>
</dbReference>
<comment type="caution">
    <text evidence="1">The sequence shown here is derived from an EMBL/GenBank/DDBJ whole genome shotgun (WGS) entry which is preliminary data.</text>
</comment>
<protein>
    <submittedName>
        <fullName evidence="1">5-oxoprolinase subunit PxpA</fullName>
        <ecNumber evidence="1">3.5.2.9</ecNumber>
    </submittedName>
</protein>
<dbReference type="EC" id="3.5.2.9" evidence="1"/>
<name>A0A6M0CLS4_9FLAO</name>
<accession>A0A6M0CLS4</accession>
<organism evidence="1 2">
    <name type="scientific">Spongiivirga citrea</name>
    <dbReference type="NCBI Taxonomy" id="1481457"/>
    <lineage>
        <taxon>Bacteria</taxon>
        <taxon>Pseudomonadati</taxon>
        <taxon>Bacteroidota</taxon>
        <taxon>Flavobacteriia</taxon>
        <taxon>Flavobacteriales</taxon>
        <taxon>Flavobacteriaceae</taxon>
        <taxon>Spongiivirga</taxon>
    </lineage>
</organism>
<evidence type="ECO:0000313" key="1">
    <source>
        <dbReference type="EMBL" id="NER16377.1"/>
    </source>
</evidence>
<dbReference type="Proteomes" id="UP000474296">
    <property type="component" value="Unassembled WGS sequence"/>
</dbReference>
<dbReference type="AlphaFoldDB" id="A0A6M0CLS4"/>
<reference evidence="1 2" key="1">
    <citation type="submission" date="2020-01" db="EMBL/GenBank/DDBJ databases">
        <title>Spongiivirga citrea KCTC 32990T.</title>
        <authorList>
            <person name="Wang G."/>
        </authorList>
    </citation>
    <scope>NUCLEOTIDE SEQUENCE [LARGE SCALE GENOMIC DNA]</scope>
    <source>
        <strain evidence="1 2">KCTC 32990</strain>
    </source>
</reference>
<dbReference type="NCBIfam" id="NF003816">
    <property type="entry name" value="PRK05406.1-5"/>
    <property type="match status" value="1"/>
</dbReference>
<dbReference type="GO" id="GO:0017168">
    <property type="term" value="F:5-oxoprolinase (ATP-hydrolyzing) activity"/>
    <property type="evidence" value="ECO:0007669"/>
    <property type="project" value="UniProtKB-EC"/>
</dbReference>
<dbReference type="RefSeq" id="WP_164029652.1">
    <property type="nucleotide sequence ID" value="NZ_JAABOQ010000002.1"/>
</dbReference>
<dbReference type="InterPro" id="IPR005501">
    <property type="entry name" value="LamB/YcsF/PxpA-like"/>
</dbReference>
<dbReference type="Gene3D" id="3.20.20.370">
    <property type="entry name" value="Glycoside hydrolase/deacetylase"/>
    <property type="match status" value="1"/>
</dbReference>